<dbReference type="InterPro" id="IPR005754">
    <property type="entry name" value="Sortase"/>
</dbReference>
<dbReference type="EMBL" id="CP038267">
    <property type="protein sequence ID" value="QBR94270.1"/>
    <property type="molecule type" value="Genomic_DNA"/>
</dbReference>
<dbReference type="Gene3D" id="2.40.260.10">
    <property type="entry name" value="Sortase"/>
    <property type="match status" value="1"/>
</dbReference>
<dbReference type="OrthoDB" id="525039at2"/>
<evidence type="ECO:0000256" key="1">
    <source>
        <dbReference type="ARBA" id="ARBA00022801"/>
    </source>
</evidence>
<keyword evidence="2" id="KW-0732">Signal</keyword>
<evidence type="ECO:0000313" key="3">
    <source>
        <dbReference type="EMBL" id="QBR94270.1"/>
    </source>
</evidence>
<dbReference type="InterPro" id="IPR042001">
    <property type="entry name" value="Sortase_F"/>
</dbReference>
<dbReference type="AlphaFoldDB" id="A0A4P7GQ41"/>
<reference evidence="3 4" key="1">
    <citation type="submission" date="2019-03" db="EMBL/GenBank/DDBJ databases">
        <title>Three New Species of Nocardioides, Nocardioides euryhalodurans sp. nov., Nocardioides seonyuensis sp. nov. and Nocardioides eburneoflavus sp. nov., Iolated from Soil.</title>
        <authorList>
            <person name="Roh S.G."/>
            <person name="Lee C."/>
            <person name="Kim M.-K."/>
            <person name="Kim S.B."/>
        </authorList>
    </citation>
    <scope>NUCLEOTIDE SEQUENCE [LARGE SCALE GENOMIC DNA]</scope>
    <source>
        <strain evidence="3 4">MMS17-SY117</strain>
    </source>
</reference>
<dbReference type="InterPro" id="IPR023365">
    <property type="entry name" value="Sortase_dom-sf"/>
</dbReference>
<proteinExistence type="predicted"/>
<dbReference type="CDD" id="cd05829">
    <property type="entry name" value="Sortase_F"/>
    <property type="match status" value="1"/>
</dbReference>
<dbReference type="Proteomes" id="UP000294894">
    <property type="component" value="Chromosome"/>
</dbReference>
<accession>A0A4P7GQ41</accession>
<protein>
    <submittedName>
        <fullName evidence="3">Class F sortase</fullName>
    </submittedName>
</protein>
<dbReference type="GO" id="GO:0016787">
    <property type="term" value="F:hydrolase activity"/>
    <property type="evidence" value="ECO:0007669"/>
    <property type="project" value="UniProtKB-KW"/>
</dbReference>
<dbReference type="SUPFAM" id="SSF63817">
    <property type="entry name" value="Sortase"/>
    <property type="match status" value="1"/>
</dbReference>
<dbReference type="Pfam" id="PF04203">
    <property type="entry name" value="Sortase"/>
    <property type="match status" value="1"/>
</dbReference>
<gene>
    <name evidence="3" type="ORF">EXE57_01635</name>
</gene>
<feature type="chain" id="PRO_5020902263" evidence="2">
    <location>
        <begin position="26"/>
        <end position="220"/>
    </location>
</feature>
<keyword evidence="4" id="KW-1185">Reference proteome</keyword>
<keyword evidence="1" id="KW-0378">Hydrolase</keyword>
<dbReference type="KEGG" id="noy:EXE57_01635"/>
<sequence length="220" mass="22667">MRRAVVRSWSTVVGVALVLAVSACQEEPAPSPLRTELTPAPPEVQEVVPGVGVQQRLERARPSPVLPAEAGAPLRVGVPSLGVDVPVVPITAPGGVLTPPADPQVLGWWSDGAAPGAATGSALVTGHTVSTGGGALDDLEQLQAGDRVWVDSPGGRIPYAVRTTEVLGKGELAERAEELFDQGVPGRLVLITCEDWNGSVYLSNVVTTASPVVRPGRMAS</sequence>
<feature type="signal peptide" evidence="2">
    <location>
        <begin position="1"/>
        <end position="25"/>
    </location>
</feature>
<evidence type="ECO:0000256" key="2">
    <source>
        <dbReference type="SAM" id="SignalP"/>
    </source>
</evidence>
<organism evidence="3 4">
    <name type="scientific">Nocardioides euryhalodurans</name>
    <dbReference type="NCBI Taxonomy" id="2518370"/>
    <lineage>
        <taxon>Bacteria</taxon>
        <taxon>Bacillati</taxon>
        <taxon>Actinomycetota</taxon>
        <taxon>Actinomycetes</taxon>
        <taxon>Propionibacteriales</taxon>
        <taxon>Nocardioidaceae</taxon>
        <taxon>Nocardioides</taxon>
    </lineage>
</organism>
<name>A0A4P7GQ41_9ACTN</name>
<dbReference type="PROSITE" id="PS51257">
    <property type="entry name" value="PROKAR_LIPOPROTEIN"/>
    <property type="match status" value="1"/>
</dbReference>
<evidence type="ECO:0000313" key="4">
    <source>
        <dbReference type="Proteomes" id="UP000294894"/>
    </source>
</evidence>